<feature type="compositionally biased region" description="Basic and acidic residues" evidence="1">
    <location>
        <begin position="366"/>
        <end position="377"/>
    </location>
</feature>
<feature type="region of interest" description="Disordered" evidence="1">
    <location>
        <begin position="134"/>
        <end position="201"/>
    </location>
</feature>
<name>A0A8J3QXJ8_9ACTN</name>
<dbReference type="EMBL" id="BONZ01000043">
    <property type="protein sequence ID" value="GIH16521.1"/>
    <property type="molecule type" value="Genomic_DNA"/>
</dbReference>
<feature type="compositionally biased region" description="Acidic residues" evidence="1">
    <location>
        <begin position="101"/>
        <end position="113"/>
    </location>
</feature>
<dbReference type="Proteomes" id="UP000642748">
    <property type="component" value="Unassembled WGS sequence"/>
</dbReference>
<feature type="compositionally biased region" description="Gly residues" evidence="1">
    <location>
        <begin position="143"/>
        <end position="153"/>
    </location>
</feature>
<evidence type="ECO:0000313" key="2">
    <source>
        <dbReference type="EMBL" id="GIH16521.1"/>
    </source>
</evidence>
<sequence length="377" mass="39054">MSLIEELGAVLYATSERMPVGEVAAALERLRAASALLMWIRQESSRPIGVPELAGATEHLEQAGRALHVAQESVAEYLTAIGLGLEGRRPPEDAWRKALDEQPDTTPEQEEPEGVAAPGRLGRWWAQRVTVLTDGPVDEQGEPGSGGPNGSTTGGKRAGDTTAGGTTAGGRTAGGRTTGDTAGRDRSGRPSGSGAGEPPELLRRVARHTRAGNRDALRRELTDAAPPVGLGLAAISPPVLHRLAGDLLGHQPRAADLAALTDTTRGPVHTLLPKLPSGVVDTLLARVCRVPPPRESGPPAHPADSAVTSAVLVGVLLSRLGRDPDSLRPDAPQPMDKPRQSDRGDSSTGGAASVGAAGGRVTHPHHASDGPDRWLIP</sequence>
<feature type="region of interest" description="Disordered" evidence="1">
    <location>
        <begin position="99"/>
        <end position="122"/>
    </location>
</feature>
<feature type="compositionally biased region" description="Low complexity" evidence="1">
    <location>
        <begin position="189"/>
        <end position="199"/>
    </location>
</feature>
<gene>
    <name evidence="2" type="ORF">Raf01_46930</name>
</gene>
<feature type="compositionally biased region" description="Basic and acidic residues" evidence="1">
    <location>
        <begin position="336"/>
        <end position="345"/>
    </location>
</feature>
<keyword evidence="3" id="KW-1185">Reference proteome</keyword>
<organism evidence="2 3">
    <name type="scientific">Rugosimonospora africana</name>
    <dbReference type="NCBI Taxonomy" id="556532"/>
    <lineage>
        <taxon>Bacteria</taxon>
        <taxon>Bacillati</taxon>
        <taxon>Actinomycetota</taxon>
        <taxon>Actinomycetes</taxon>
        <taxon>Micromonosporales</taxon>
        <taxon>Micromonosporaceae</taxon>
        <taxon>Rugosimonospora</taxon>
    </lineage>
</organism>
<feature type="compositionally biased region" description="Gly residues" evidence="1">
    <location>
        <begin position="166"/>
        <end position="177"/>
    </location>
</feature>
<feature type="compositionally biased region" description="Low complexity" evidence="1">
    <location>
        <begin position="154"/>
        <end position="165"/>
    </location>
</feature>
<dbReference type="AlphaFoldDB" id="A0A8J3QXJ8"/>
<proteinExistence type="predicted"/>
<evidence type="ECO:0000256" key="1">
    <source>
        <dbReference type="SAM" id="MobiDB-lite"/>
    </source>
</evidence>
<comment type="caution">
    <text evidence="2">The sequence shown here is derived from an EMBL/GenBank/DDBJ whole genome shotgun (WGS) entry which is preliminary data.</text>
</comment>
<feature type="region of interest" description="Disordered" evidence="1">
    <location>
        <begin position="321"/>
        <end position="377"/>
    </location>
</feature>
<feature type="compositionally biased region" description="Low complexity" evidence="1">
    <location>
        <begin position="346"/>
        <end position="355"/>
    </location>
</feature>
<reference evidence="2" key="1">
    <citation type="submission" date="2021-01" db="EMBL/GenBank/DDBJ databases">
        <title>Whole genome shotgun sequence of Rugosimonospora africana NBRC 104875.</title>
        <authorList>
            <person name="Komaki H."/>
            <person name="Tamura T."/>
        </authorList>
    </citation>
    <scope>NUCLEOTIDE SEQUENCE</scope>
    <source>
        <strain evidence="2">NBRC 104875</strain>
    </source>
</reference>
<dbReference type="RefSeq" id="WP_203920082.1">
    <property type="nucleotide sequence ID" value="NZ_BONZ01000043.1"/>
</dbReference>
<accession>A0A8J3QXJ8</accession>
<evidence type="ECO:0000313" key="3">
    <source>
        <dbReference type="Proteomes" id="UP000642748"/>
    </source>
</evidence>
<protein>
    <submittedName>
        <fullName evidence="2">Uncharacterized protein</fullName>
    </submittedName>
</protein>